<feature type="compositionally biased region" description="Low complexity" evidence="7">
    <location>
        <begin position="733"/>
        <end position="786"/>
    </location>
</feature>
<dbReference type="PROSITE" id="PS50297">
    <property type="entry name" value="ANK_REP_REGION"/>
    <property type="match status" value="7"/>
</dbReference>
<proteinExistence type="predicted"/>
<feature type="coiled-coil region" evidence="6">
    <location>
        <begin position="1515"/>
        <end position="1547"/>
    </location>
</feature>
<feature type="compositionally biased region" description="Polar residues" evidence="7">
    <location>
        <begin position="358"/>
        <end position="369"/>
    </location>
</feature>
<dbReference type="GO" id="GO:0005737">
    <property type="term" value="C:cytoplasm"/>
    <property type="evidence" value="ECO:0007669"/>
    <property type="project" value="TreeGrafter"/>
</dbReference>
<dbReference type="GO" id="GO:0007605">
    <property type="term" value="P:sensory perception of sound"/>
    <property type="evidence" value="ECO:0007669"/>
    <property type="project" value="UniProtKB-KW"/>
</dbReference>
<dbReference type="InterPro" id="IPR052420">
    <property type="entry name" value="Espin/Espin-like"/>
</dbReference>
<dbReference type="SUPFAM" id="SSF48403">
    <property type="entry name" value="Ankyrin repeat"/>
    <property type="match status" value="1"/>
</dbReference>
<feature type="repeat" description="ANK" evidence="5">
    <location>
        <begin position="35"/>
        <end position="57"/>
    </location>
</feature>
<dbReference type="PANTHER" id="PTHR24153:SF14">
    <property type="entry name" value="ESPIN"/>
    <property type="match status" value="1"/>
</dbReference>
<keyword evidence="10" id="KW-1185">Reference proteome</keyword>
<feature type="repeat" description="ANK" evidence="5">
    <location>
        <begin position="245"/>
        <end position="272"/>
    </location>
</feature>
<name>A0AAE0R502_9TELE</name>
<organism evidence="9 10">
    <name type="scientific">Hemibagrus guttatus</name>
    <dbReference type="NCBI Taxonomy" id="175788"/>
    <lineage>
        <taxon>Eukaryota</taxon>
        <taxon>Metazoa</taxon>
        <taxon>Chordata</taxon>
        <taxon>Craniata</taxon>
        <taxon>Vertebrata</taxon>
        <taxon>Euteleostomi</taxon>
        <taxon>Actinopterygii</taxon>
        <taxon>Neopterygii</taxon>
        <taxon>Teleostei</taxon>
        <taxon>Ostariophysi</taxon>
        <taxon>Siluriformes</taxon>
        <taxon>Bagridae</taxon>
        <taxon>Hemibagrus</taxon>
    </lineage>
</organism>
<dbReference type="PROSITE" id="PS50088">
    <property type="entry name" value="ANK_REPEAT"/>
    <property type="match status" value="7"/>
</dbReference>
<gene>
    <name evidence="9" type="ORF">QTP70_034659</name>
</gene>
<evidence type="ECO:0000256" key="2">
    <source>
        <dbReference type="ARBA" id="ARBA00022737"/>
    </source>
</evidence>
<dbReference type="SMART" id="SM00246">
    <property type="entry name" value="WH2"/>
    <property type="match status" value="1"/>
</dbReference>
<dbReference type="EMBL" id="JAUCMX010000007">
    <property type="protein sequence ID" value="KAK3540699.1"/>
    <property type="molecule type" value="Genomic_DNA"/>
</dbReference>
<dbReference type="Proteomes" id="UP001274896">
    <property type="component" value="Unassembled WGS sequence"/>
</dbReference>
<feature type="compositionally biased region" description="Pro residues" evidence="7">
    <location>
        <begin position="443"/>
        <end position="470"/>
    </location>
</feature>
<keyword evidence="4 5" id="KW-0040">ANK repeat</keyword>
<comment type="subcellular location">
    <subcellularLocation>
        <location evidence="1">Cell projection</location>
        <location evidence="1">Stereocilium</location>
    </subcellularLocation>
</comment>
<dbReference type="SMART" id="SM00248">
    <property type="entry name" value="ANK"/>
    <property type="match status" value="9"/>
</dbReference>
<feature type="repeat" description="ANK" evidence="5">
    <location>
        <begin position="277"/>
        <end position="309"/>
    </location>
</feature>
<feature type="compositionally biased region" description="Pro residues" evidence="7">
    <location>
        <begin position="575"/>
        <end position="604"/>
    </location>
</feature>
<feature type="region of interest" description="Disordered" evidence="7">
    <location>
        <begin position="1396"/>
        <end position="1459"/>
    </location>
</feature>
<keyword evidence="2" id="KW-0677">Repeat</keyword>
<feature type="compositionally biased region" description="Basic and acidic residues" evidence="7">
    <location>
        <begin position="494"/>
        <end position="514"/>
    </location>
</feature>
<dbReference type="Gene3D" id="1.25.40.20">
    <property type="entry name" value="Ankyrin repeat-containing domain"/>
    <property type="match status" value="3"/>
</dbReference>
<dbReference type="GO" id="GO:0051015">
    <property type="term" value="F:actin filament binding"/>
    <property type="evidence" value="ECO:0007669"/>
    <property type="project" value="TreeGrafter"/>
</dbReference>
<evidence type="ECO:0000259" key="8">
    <source>
        <dbReference type="PROSITE" id="PS51082"/>
    </source>
</evidence>
<feature type="region of interest" description="Disordered" evidence="7">
    <location>
        <begin position="348"/>
        <end position="411"/>
    </location>
</feature>
<sequence>MVVEATLLAARQGELEALKVHLERKVLNSDVKDSLGATPVHHAARTGQLKCLQFLVEEAGLPANSLAHNGASPAHDAAATGNLACLQWLLTQGGCRASSKDNSGATVLHLASRFSHHEVTDWLLKSGEGDPSVAMETGAVPVHYAAAKGDLAMLRLLLGHSPNSIISINVVNFQTKNGATPLYLACQEGHLEAVQYLVKDCGAEPTIRASDGMTPLHAAAQMGHNTVIVWLMDNTNISLSDRDNDGATAMHFTASRGHTKVLSWLLLHGGEIVTDTWGGTPLHDAAENGELECCQILVVNGVDLGIRDQDGFTAADLAEYNGHEQCAKYLHTVENMSVEHRVLSRDPSADLEYKQPDSGHSSPNATLNTAACFDMGSPSSSLSNYDSSNSSQSSTGEKKSSTAPLKVTGSSETAITDMQTYMDMLNPDVSVGDQKKKRRSHLPPHPTFPPPPPPGSSQIPPPPPTYPAPNLPEEDSAEFLKVKSNLRHVNNPTVKRELSGGENPDRLRRVDSNRKSRSFSKQPSTGDYYKSLGNDITEGQNGTDMAPNEEGSVLLEEPTDASPVVENGTEESEEPPAPPPAPPLPPAQTPPPAPPLPSEPPTPPQSTNAPSAASNQRRMSSSSNSEYSLTHRQQSSSLISFLLLTPYYKHAIAFCSIGTILTVFQSSYFLLWPCTKSFNMMSPTGDNSELLAEIKAGKSLKPTPHSKGYTTIYSSSGPNVSAVLSGETPASPPQSQSEIQSEAQPEPQLQSQPQPQSNAAQSAKPTSAPTSPSTNTNPPARSSSPRNMNTSQSCDQLPVEVNGNSASGQTRKSSVDIEALVPTHDEQGRAIPEWKRQVMVRKLQVKMQEEEESKKKVGKCVNRFSTSGYFQARDWHYSHAHNAILGPFGELMTEDDLIRIERQIENLQVMHKVTEVEKELEHLEKELHQLLPVSAALTQDHFSVNPKQVHGQAEDLPAWCSKISTLLKSMAILLATLGGKEIDLLEMINQGYTYEGLKGGKAQTTSVTSGNIGRSQSFSTREEVEKELKQCGVSVKNLKANYEMIQSQSKYEEDKMNRVYKRKRSLPVVGECSYSPEPILEDELLFTSCDINSQVTNGLPPEQDPRLPLVDEPVITPSYAPLVYSEPNSVPQSGTDNMAHPLSSGPALNGNHLTRSLEVQTDLSYVQESIEMRKERIVFLFLEHWRKYTMTESYRPKYTRRRISQGVEMDGSPDNNSQFELDGIEDDQLLHFMKQRQVVGKLLGHWRAIMSQVPSRQIRRLSRAQMIYWPEHFLPHINGAPVRYENLTLDLFMLGYFQLLEMNMPRSERKFRHLLCYEMFDRIGSHPWDVIREFHREVMESIERGNCDWSDGFEDIKLKYFGNTTEGGGLLETTQIDSPKRIQEILDSGNVCKTTPEQESLAKTEQNSTQAPASDKSQAYTQEPIQDTADDISKNKASHTEQINDATTMDNDQNADMPNAEQPEIQTTTQVTVEQPLPEPFNGHTENPAKDNEELNEDSAEEEEARLASLPAWRRDIMKKKLDEEKKEEERLKMEKENGEKLELERLRTLGYDETKLAPWQRQVILKKGDIAKQ</sequence>
<dbReference type="FunFam" id="1.25.40.20:FF:000125">
    <property type="entry name" value="Putative espin"/>
    <property type="match status" value="1"/>
</dbReference>
<evidence type="ECO:0000256" key="4">
    <source>
        <dbReference type="ARBA" id="ARBA00023043"/>
    </source>
</evidence>
<dbReference type="Pfam" id="PF12796">
    <property type="entry name" value="Ank_2"/>
    <property type="match status" value="3"/>
</dbReference>
<dbReference type="GO" id="GO:0032420">
    <property type="term" value="C:stereocilium"/>
    <property type="evidence" value="ECO:0007669"/>
    <property type="project" value="UniProtKB-SubCell"/>
</dbReference>
<feature type="compositionally biased region" description="Acidic residues" evidence="7">
    <location>
        <begin position="1494"/>
        <end position="1504"/>
    </location>
</feature>
<feature type="compositionally biased region" description="Basic and acidic residues" evidence="7">
    <location>
        <begin position="348"/>
        <end position="357"/>
    </location>
</feature>
<feature type="region of interest" description="Disordered" evidence="7">
    <location>
        <begin position="428"/>
        <end position="628"/>
    </location>
</feature>
<reference evidence="9" key="1">
    <citation type="submission" date="2023-06" db="EMBL/GenBank/DDBJ databases">
        <title>Male Hemibagrus guttatus genome.</title>
        <authorList>
            <person name="Bian C."/>
        </authorList>
    </citation>
    <scope>NUCLEOTIDE SEQUENCE</scope>
    <source>
        <strain evidence="9">Male_cb2023</strain>
        <tissue evidence="9">Muscle</tissue>
    </source>
</reference>
<feature type="repeat" description="ANK" evidence="5">
    <location>
        <begin position="177"/>
        <end position="199"/>
    </location>
</feature>
<protein>
    <recommendedName>
        <fullName evidence="8">WH2 domain-containing protein</fullName>
    </recommendedName>
</protein>
<keyword evidence="6" id="KW-0175">Coiled coil</keyword>
<accession>A0AAE0R502</accession>
<feature type="compositionally biased region" description="Polar residues" evidence="7">
    <location>
        <begin position="802"/>
        <end position="812"/>
    </location>
</feature>
<feature type="compositionally biased region" description="Low complexity" evidence="7">
    <location>
        <begin position="611"/>
        <end position="625"/>
    </location>
</feature>
<feature type="repeat" description="ANK" evidence="5">
    <location>
        <begin position="103"/>
        <end position="127"/>
    </location>
</feature>
<evidence type="ECO:0000256" key="1">
    <source>
        <dbReference type="ARBA" id="ARBA00004645"/>
    </source>
</evidence>
<keyword evidence="3" id="KW-1009">Hearing</keyword>
<evidence type="ECO:0000256" key="5">
    <source>
        <dbReference type="PROSITE-ProRule" id="PRU00023"/>
    </source>
</evidence>
<evidence type="ECO:0000313" key="9">
    <source>
        <dbReference type="EMBL" id="KAK3540699.1"/>
    </source>
</evidence>
<feature type="domain" description="WH2" evidence="8">
    <location>
        <begin position="686"/>
        <end position="703"/>
    </location>
</feature>
<evidence type="ECO:0000256" key="3">
    <source>
        <dbReference type="ARBA" id="ARBA00022740"/>
    </source>
</evidence>
<feature type="repeat" description="ANK" evidence="5">
    <location>
        <begin position="137"/>
        <end position="163"/>
    </location>
</feature>
<dbReference type="Pfam" id="PF00023">
    <property type="entry name" value="Ank"/>
    <property type="match status" value="1"/>
</dbReference>
<dbReference type="InterPro" id="IPR002110">
    <property type="entry name" value="Ankyrin_rpt"/>
</dbReference>
<evidence type="ECO:0000256" key="6">
    <source>
        <dbReference type="SAM" id="Coils"/>
    </source>
</evidence>
<feature type="compositionally biased region" description="Low complexity" evidence="7">
    <location>
        <begin position="377"/>
        <end position="395"/>
    </location>
</feature>
<evidence type="ECO:0000256" key="7">
    <source>
        <dbReference type="SAM" id="MobiDB-lite"/>
    </source>
</evidence>
<feature type="region of interest" description="Disordered" evidence="7">
    <location>
        <begin position="720"/>
        <end position="813"/>
    </location>
</feature>
<dbReference type="InterPro" id="IPR036770">
    <property type="entry name" value="Ankyrin_rpt-contain_sf"/>
</dbReference>
<feature type="compositionally biased region" description="Polar residues" evidence="7">
    <location>
        <begin position="1440"/>
        <end position="1456"/>
    </location>
</feature>
<dbReference type="GO" id="GO:0051017">
    <property type="term" value="P:actin filament bundle assembly"/>
    <property type="evidence" value="ECO:0007669"/>
    <property type="project" value="TreeGrafter"/>
</dbReference>
<comment type="caution">
    <text evidence="9">The sequence shown here is derived from an EMBL/GenBank/DDBJ whole genome shotgun (WGS) entry which is preliminary data.</text>
</comment>
<evidence type="ECO:0000313" key="10">
    <source>
        <dbReference type="Proteomes" id="UP001274896"/>
    </source>
</evidence>
<feature type="repeat" description="ANK" evidence="5">
    <location>
        <begin position="211"/>
        <end position="244"/>
    </location>
</feature>
<feature type="compositionally biased region" description="Polar residues" evidence="7">
    <location>
        <begin position="1396"/>
        <end position="1425"/>
    </location>
</feature>
<dbReference type="InterPro" id="IPR003124">
    <property type="entry name" value="WH2_dom"/>
</dbReference>
<feature type="region of interest" description="Disordered" evidence="7">
    <location>
        <begin position="1476"/>
        <end position="1509"/>
    </location>
</feature>
<dbReference type="PROSITE" id="PS51082">
    <property type="entry name" value="WH2"/>
    <property type="match status" value="1"/>
</dbReference>
<dbReference type="PANTHER" id="PTHR24153">
    <property type="entry name" value="ESPIN"/>
    <property type="match status" value="1"/>
</dbReference>